<dbReference type="InterPro" id="IPR013558">
    <property type="entry name" value="CTNNB1-bd_N"/>
</dbReference>
<feature type="region of interest" description="Disordered" evidence="1">
    <location>
        <begin position="15"/>
        <end position="34"/>
    </location>
</feature>
<evidence type="ECO:0000259" key="2">
    <source>
        <dbReference type="Pfam" id="PF08347"/>
    </source>
</evidence>
<evidence type="ECO:0000256" key="1">
    <source>
        <dbReference type="SAM" id="MobiDB-lite"/>
    </source>
</evidence>
<sequence length="111" mass="12626">MYFIVARQEEQVREQVRSQKAKQQRQQDGGFFKSPHYPSYPFLMIPDLTSPYLSNGSLSPSARTVSVLLDISLRSFLYTVFLVQSRRPSRPGASGGPLSPGRPLFSYGPWW</sequence>
<feature type="domain" description="CTNNB1 binding N-teminal" evidence="2">
    <location>
        <begin position="9"/>
        <end position="65"/>
    </location>
</feature>
<dbReference type="Proteomes" id="UP000261600">
    <property type="component" value="Unplaced"/>
</dbReference>
<organism evidence="3 4">
    <name type="scientific">Monopterus albus</name>
    <name type="common">Swamp eel</name>
    <dbReference type="NCBI Taxonomy" id="43700"/>
    <lineage>
        <taxon>Eukaryota</taxon>
        <taxon>Metazoa</taxon>
        <taxon>Chordata</taxon>
        <taxon>Craniata</taxon>
        <taxon>Vertebrata</taxon>
        <taxon>Euteleostomi</taxon>
        <taxon>Actinopterygii</taxon>
        <taxon>Neopterygii</taxon>
        <taxon>Teleostei</taxon>
        <taxon>Neoteleostei</taxon>
        <taxon>Acanthomorphata</taxon>
        <taxon>Anabantaria</taxon>
        <taxon>Synbranchiformes</taxon>
        <taxon>Synbranchidae</taxon>
        <taxon>Monopterus</taxon>
    </lineage>
</organism>
<accession>A0A3Q3K1H2</accession>
<dbReference type="Pfam" id="PF08347">
    <property type="entry name" value="CTNNB1_binding"/>
    <property type="match status" value="1"/>
</dbReference>
<reference evidence="3" key="1">
    <citation type="submission" date="2025-08" db="UniProtKB">
        <authorList>
            <consortium name="Ensembl"/>
        </authorList>
    </citation>
    <scope>IDENTIFICATION</scope>
</reference>
<protein>
    <recommendedName>
        <fullName evidence="2">CTNNB1 binding N-teminal domain-containing protein</fullName>
    </recommendedName>
</protein>
<feature type="region of interest" description="Disordered" evidence="1">
    <location>
        <begin position="87"/>
        <end position="111"/>
    </location>
</feature>
<dbReference type="AlphaFoldDB" id="A0A3Q3K1H2"/>
<proteinExistence type="predicted"/>
<keyword evidence="4" id="KW-1185">Reference proteome</keyword>
<evidence type="ECO:0000313" key="3">
    <source>
        <dbReference type="Ensembl" id="ENSMALP00000023015.1"/>
    </source>
</evidence>
<reference evidence="3" key="2">
    <citation type="submission" date="2025-09" db="UniProtKB">
        <authorList>
            <consortium name="Ensembl"/>
        </authorList>
    </citation>
    <scope>IDENTIFICATION</scope>
</reference>
<dbReference type="STRING" id="43700.ENSMALP00000023015"/>
<evidence type="ECO:0000313" key="4">
    <source>
        <dbReference type="Proteomes" id="UP000261600"/>
    </source>
</evidence>
<dbReference type="Ensembl" id="ENSMALT00000023453.1">
    <property type="protein sequence ID" value="ENSMALP00000023015.1"/>
    <property type="gene ID" value="ENSMALG00000016057.1"/>
</dbReference>
<name>A0A3Q3K1H2_MONAL</name>